<accession>A0ABT0C4L9</accession>
<dbReference type="SUPFAM" id="SSF55874">
    <property type="entry name" value="ATPase domain of HSP90 chaperone/DNA topoisomerase II/histidine kinase"/>
    <property type="match status" value="1"/>
</dbReference>
<evidence type="ECO:0000313" key="3">
    <source>
        <dbReference type="EMBL" id="MCJ2381511.1"/>
    </source>
</evidence>
<dbReference type="Pfam" id="PF13589">
    <property type="entry name" value="HATPase_c_3"/>
    <property type="match status" value="1"/>
</dbReference>
<evidence type="ECO:0000256" key="1">
    <source>
        <dbReference type="SAM" id="Coils"/>
    </source>
</evidence>
<keyword evidence="4" id="KW-1185">Reference proteome</keyword>
<feature type="compositionally biased region" description="Low complexity" evidence="2">
    <location>
        <begin position="492"/>
        <end position="507"/>
    </location>
</feature>
<dbReference type="Proteomes" id="UP001165444">
    <property type="component" value="Unassembled WGS sequence"/>
</dbReference>
<dbReference type="GO" id="GO:0005524">
    <property type="term" value="F:ATP binding"/>
    <property type="evidence" value="ECO:0007669"/>
    <property type="project" value="UniProtKB-KW"/>
</dbReference>
<keyword evidence="3" id="KW-0067">ATP-binding</keyword>
<organism evidence="3 4">
    <name type="scientific">Parabacteroides faecalis</name>
    <dbReference type="NCBI Taxonomy" id="2924040"/>
    <lineage>
        <taxon>Bacteria</taxon>
        <taxon>Pseudomonadati</taxon>
        <taxon>Bacteroidota</taxon>
        <taxon>Bacteroidia</taxon>
        <taxon>Bacteroidales</taxon>
        <taxon>Tannerellaceae</taxon>
        <taxon>Parabacteroides</taxon>
    </lineage>
</organism>
<feature type="region of interest" description="Disordered" evidence="2">
    <location>
        <begin position="477"/>
        <end position="523"/>
    </location>
</feature>
<name>A0ABT0C4L9_9BACT</name>
<feature type="coiled-coil region" evidence="1">
    <location>
        <begin position="380"/>
        <end position="423"/>
    </location>
</feature>
<reference evidence="3 4" key="1">
    <citation type="submission" date="2022-03" db="EMBL/GenBank/DDBJ databases">
        <title>Parabacteroides sp. nov. isolated from swine feces.</title>
        <authorList>
            <person name="Bak J.E."/>
        </authorList>
    </citation>
    <scope>NUCLEOTIDE SEQUENCE [LARGE SCALE GENOMIC DNA]</scope>
    <source>
        <strain evidence="3 4">AGMB00274</strain>
    </source>
</reference>
<evidence type="ECO:0000313" key="4">
    <source>
        <dbReference type="Proteomes" id="UP001165444"/>
    </source>
</evidence>
<gene>
    <name evidence="3" type="ORF">MUN53_12985</name>
</gene>
<protein>
    <submittedName>
        <fullName evidence="3">ATP-binding protein</fullName>
    </submittedName>
</protein>
<sequence length="568" mass="65119">MEGYKSRIGKSQMRQYMGELYEDCMVVYREYIQNACDAIEDAVEKGLITDRKKTTIVVTIDTFNHNIIIEDKGIGISVENIGPYLVDVASSKKVNRAGQYGIGRLNGANYCDQIRYETSTFGEPIKSTLIWDVKKAREICNNPELDPTTEEIIDDVTTLCPQEQEKEEEHYCRVTLVNVNNTELMDEDKVIEYIQQIVPVDYCTVFKDNLLKPALERPVNHGFIEKFKNLWIYKISVNDTPVEKRYSSEEKDFEFGSIRCFSLKDNKTQEEFAWGWYAMNKEAKQMNDLPISFIRARHCNYQIGPSTLLSGLYQAVIDQSYFIGEMHLVHEQLKPTASRDGINQNDTKLIFEREVRKFFKELKTLYNKTSKFRSEVVDKIADASIQLVNLSQQLKKENEASEIKNIKNKIQKAKEDKARAMSKINAYEDFFNSNDSWSVAEDVVNSVNSSTIKAFNNKTEIIKQNLQLPAIKIENFKTKEETSTPDSEKKNGNNSEGNGGDSISNPPSSNPDDKITPPSPPSELDIYKGLSLVERRLIKKFYAVIDKASEIPPKIKDQLKNNLRKKIL</sequence>
<feature type="compositionally biased region" description="Basic and acidic residues" evidence="2">
    <location>
        <begin position="477"/>
        <end position="491"/>
    </location>
</feature>
<dbReference type="InterPro" id="IPR036890">
    <property type="entry name" value="HATPase_C_sf"/>
</dbReference>
<dbReference type="Gene3D" id="3.30.565.10">
    <property type="entry name" value="Histidine kinase-like ATPase, C-terminal domain"/>
    <property type="match status" value="1"/>
</dbReference>
<dbReference type="EMBL" id="JAKZMM010000035">
    <property type="protein sequence ID" value="MCJ2381511.1"/>
    <property type="molecule type" value="Genomic_DNA"/>
</dbReference>
<comment type="caution">
    <text evidence="3">The sequence shown here is derived from an EMBL/GenBank/DDBJ whole genome shotgun (WGS) entry which is preliminary data.</text>
</comment>
<keyword evidence="3" id="KW-0547">Nucleotide-binding</keyword>
<evidence type="ECO:0000256" key="2">
    <source>
        <dbReference type="SAM" id="MobiDB-lite"/>
    </source>
</evidence>
<proteinExistence type="predicted"/>
<keyword evidence="1" id="KW-0175">Coiled coil</keyword>
<dbReference type="RefSeq" id="WP_243325891.1">
    <property type="nucleotide sequence ID" value="NZ_JAKZMM010000035.1"/>
</dbReference>